<comment type="caution">
    <text evidence="4">The sequence shown here is derived from an EMBL/GenBank/DDBJ whole genome shotgun (WGS) entry which is preliminary data.</text>
</comment>
<dbReference type="InterPro" id="IPR015424">
    <property type="entry name" value="PyrdxlP-dep_Trfase"/>
</dbReference>
<dbReference type="InterPro" id="IPR000192">
    <property type="entry name" value="Aminotrans_V_dom"/>
</dbReference>
<dbReference type="Pfam" id="PF21926">
    <property type="entry name" value="FeeM"/>
    <property type="match status" value="1"/>
</dbReference>
<name>A0A5D4MF94_9BACI</name>
<gene>
    <name evidence="4" type="ORF">FZC84_07260</name>
</gene>
<dbReference type="PANTHER" id="PTHR21152">
    <property type="entry name" value="AMINOTRANSFERASE CLASS V"/>
    <property type="match status" value="1"/>
</dbReference>
<evidence type="ECO:0000256" key="1">
    <source>
        <dbReference type="ARBA" id="ARBA00001933"/>
    </source>
</evidence>
<protein>
    <submittedName>
        <fullName evidence="4">Aminotransferase class V-fold PLP-dependent enzyme</fullName>
    </submittedName>
</protein>
<keyword evidence="2" id="KW-0663">Pyridoxal phosphate</keyword>
<dbReference type="InterPro" id="IPR015421">
    <property type="entry name" value="PyrdxlP-dep_Trfase_major"/>
</dbReference>
<dbReference type="AlphaFoldDB" id="A0A5D4MF94"/>
<evidence type="ECO:0000256" key="2">
    <source>
        <dbReference type="ARBA" id="ARBA00022898"/>
    </source>
</evidence>
<dbReference type="Pfam" id="PF00266">
    <property type="entry name" value="Aminotran_5"/>
    <property type="match status" value="1"/>
</dbReference>
<feature type="domain" description="N-acetyltransferase" evidence="3">
    <location>
        <begin position="6"/>
        <end position="169"/>
    </location>
</feature>
<dbReference type="GO" id="GO:0008453">
    <property type="term" value="F:alanine-glyoxylate transaminase activity"/>
    <property type="evidence" value="ECO:0007669"/>
    <property type="project" value="TreeGrafter"/>
</dbReference>
<dbReference type="Gene3D" id="3.90.1150.10">
    <property type="entry name" value="Aspartate Aminotransferase, domain 1"/>
    <property type="match status" value="1"/>
</dbReference>
<dbReference type="GO" id="GO:0016747">
    <property type="term" value="F:acyltransferase activity, transferring groups other than amino-acyl groups"/>
    <property type="evidence" value="ECO:0007669"/>
    <property type="project" value="InterPro"/>
</dbReference>
<dbReference type="InterPro" id="IPR000182">
    <property type="entry name" value="GNAT_dom"/>
</dbReference>
<dbReference type="PROSITE" id="PS51186">
    <property type="entry name" value="GNAT"/>
    <property type="match status" value="1"/>
</dbReference>
<dbReference type="Proteomes" id="UP000325182">
    <property type="component" value="Unassembled WGS sequence"/>
</dbReference>
<evidence type="ECO:0000313" key="5">
    <source>
        <dbReference type="Proteomes" id="UP000325182"/>
    </source>
</evidence>
<keyword evidence="4" id="KW-0808">Transferase</keyword>
<evidence type="ECO:0000313" key="4">
    <source>
        <dbReference type="EMBL" id="TYS00332.1"/>
    </source>
</evidence>
<keyword evidence="4" id="KW-0032">Aminotransferase</keyword>
<proteinExistence type="predicted"/>
<dbReference type="RefSeq" id="WP_148953410.1">
    <property type="nucleotide sequence ID" value="NZ_VTEG01000003.1"/>
</dbReference>
<dbReference type="Gene3D" id="3.40.630.30">
    <property type="match status" value="1"/>
</dbReference>
<dbReference type="InterPro" id="IPR015422">
    <property type="entry name" value="PyrdxlP-dep_Trfase_small"/>
</dbReference>
<sequence>MKTASLHFKIANEREEFNQIHRMNYETFVDEIPQHERNPEKMLIDRFHNENTYIIAKKGNELIGMIAVRGNRPFSLDQKLPEIDSYLPEGGIPCEIRLLSVQKDYRSSIVFFKLVERAVSHCLRNGYNLALISGTVRQLKLYKRIGFETFGPLVGENNARFQPMYITKDNFERATKAFNRLMHRQDSKRKMMNFLPGPVSVNKKVEVAFSKEAVSHRSTDFMEQINDVQSRLKKLTGATNVQVLVGTGTLSNDLVAAQLLRQEEKGLILANGEFGLRLIDHARRMGLHYDVIAKDWNEKITMEEVDEFLDCHPDIRWLWLAHCETSTGYMFDLERFKQLCNKHEVNLCVDACSSAGVTQLNLRGVFMATTVSGKAIGSYPGLAIVFHRDPVDADKSLPRYLDLGMYHKHNSVPYTHSSNLVAAFHAALLELDPCSKAKLNQEVRMTLERSGITCLGDSTYSPGIITIPLPGVISSRDFGDNLKKKKILISYESDYLLKRNWVQIALMGEYNSSEVMMAMDQFIQEYEEQTASAAAVL</sequence>
<dbReference type="EMBL" id="VTEG01000003">
    <property type="protein sequence ID" value="TYS00332.1"/>
    <property type="molecule type" value="Genomic_DNA"/>
</dbReference>
<reference evidence="4 5" key="1">
    <citation type="submission" date="2019-08" db="EMBL/GenBank/DDBJ databases">
        <title>Bacillus genomes from the desert of Cuatro Cienegas, Coahuila.</title>
        <authorList>
            <person name="Olmedo-Alvarez G."/>
        </authorList>
    </citation>
    <scope>NUCLEOTIDE SEQUENCE [LARGE SCALE GENOMIC DNA]</scope>
    <source>
        <strain evidence="4 5">CH128b_4D</strain>
    </source>
</reference>
<dbReference type="PANTHER" id="PTHR21152:SF40">
    <property type="entry name" value="ALANINE--GLYOXYLATE AMINOTRANSFERASE"/>
    <property type="match status" value="1"/>
</dbReference>
<accession>A0A5D4MF94</accession>
<dbReference type="InterPro" id="IPR054597">
    <property type="entry name" value="FeeM_cat"/>
</dbReference>
<dbReference type="GO" id="GO:0004760">
    <property type="term" value="F:L-serine-pyruvate transaminase activity"/>
    <property type="evidence" value="ECO:0007669"/>
    <property type="project" value="TreeGrafter"/>
</dbReference>
<comment type="cofactor">
    <cofactor evidence="1">
        <name>pyridoxal 5'-phosphate</name>
        <dbReference type="ChEBI" id="CHEBI:597326"/>
    </cofactor>
</comment>
<dbReference type="GO" id="GO:0019265">
    <property type="term" value="P:glycine biosynthetic process, by transamination of glyoxylate"/>
    <property type="evidence" value="ECO:0007669"/>
    <property type="project" value="TreeGrafter"/>
</dbReference>
<organism evidence="4 5">
    <name type="scientific">Rossellomorea vietnamensis</name>
    <dbReference type="NCBI Taxonomy" id="218284"/>
    <lineage>
        <taxon>Bacteria</taxon>
        <taxon>Bacillati</taxon>
        <taxon>Bacillota</taxon>
        <taxon>Bacilli</taxon>
        <taxon>Bacillales</taxon>
        <taxon>Bacillaceae</taxon>
        <taxon>Rossellomorea</taxon>
    </lineage>
</organism>
<evidence type="ECO:0000259" key="3">
    <source>
        <dbReference type="PROSITE" id="PS51186"/>
    </source>
</evidence>
<dbReference type="SUPFAM" id="SSF55729">
    <property type="entry name" value="Acyl-CoA N-acyltransferases (Nat)"/>
    <property type="match status" value="1"/>
</dbReference>
<dbReference type="InterPro" id="IPR016181">
    <property type="entry name" value="Acyl_CoA_acyltransferase"/>
</dbReference>
<dbReference type="Gene3D" id="3.40.640.10">
    <property type="entry name" value="Type I PLP-dependent aspartate aminotransferase-like (Major domain)"/>
    <property type="match status" value="1"/>
</dbReference>
<dbReference type="SUPFAM" id="SSF53383">
    <property type="entry name" value="PLP-dependent transferases"/>
    <property type="match status" value="1"/>
</dbReference>